<dbReference type="Gene3D" id="1.20.120.680">
    <property type="entry name" value="Formiminotetrahydrofolate cyclodeaminase monomer, up-and-down helical bundle"/>
    <property type="match status" value="1"/>
</dbReference>
<feature type="domain" description="Cyclodeaminase/cyclohydrolase" evidence="1">
    <location>
        <begin position="13"/>
        <end position="167"/>
    </location>
</feature>
<dbReference type="SUPFAM" id="SSF101262">
    <property type="entry name" value="Methenyltetrahydrofolate cyclohydrolase-like"/>
    <property type="match status" value="1"/>
</dbReference>
<dbReference type="Proteomes" id="UP000478836">
    <property type="component" value="Unassembled WGS sequence"/>
</dbReference>
<keyword evidence="3" id="KW-1185">Reference proteome</keyword>
<dbReference type="InterPro" id="IPR007044">
    <property type="entry name" value="Cyclodeamin/CycHdrlase"/>
</dbReference>
<dbReference type="EMBL" id="WAAO01000001">
    <property type="protein sequence ID" value="KAB1866941.1"/>
    <property type="molecule type" value="Genomic_DNA"/>
</dbReference>
<evidence type="ECO:0000259" key="1">
    <source>
        <dbReference type="Pfam" id="PF04961"/>
    </source>
</evidence>
<protein>
    <submittedName>
        <fullName evidence="2">Cyclodeaminase/cyclohydrolase family protein</fullName>
    </submittedName>
</protein>
<proteinExistence type="predicted"/>
<dbReference type="RefSeq" id="WP_151458662.1">
    <property type="nucleotide sequence ID" value="NZ_WAAO01000001.1"/>
</dbReference>
<name>A0ABQ6VB27_9MICO</name>
<accession>A0ABQ6VB27</accession>
<organism evidence="2 3">
    <name type="scientific">Microbacterium algeriense</name>
    <dbReference type="NCBI Taxonomy" id="2615184"/>
    <lineage>
        <taxon>Bacteria</taxon>
        <taxon>Bacillati</taxon>
        <taxon>Actinomycetota</taxon>
        <taxon>Actinomycetes</taxon>
        <taxon>Micrococcales</taxon>
        <taxon>Microbacteriaceae</taxon>
        <taxon>Microbacterium</taxon>
    </lineage>
</organism>
<dbReference type="InterPro" id="IPR036178">
    <property type="entry name" value="Formintransfe-cycloase-like_sf"/>
</dbReference>
<dbReference type="Pfam" id="PF04961">
    <property type="entry name" value="FTCD_C"/>
    <property type="match status" value="1"/>
</dbReference>
<gene>
    <name evidence="2" type="ORF">F6A08_03795</name>
</gene>
<evidence type="ECO:0000313" key="2">
    <source>
        <dbReference type="EMBL" id="KAB1866941.1"/>
    </source>
</evidence>
<dbReference type="GeneID" id="77475554"/>
<sequence length="206" mass="20632">MTDSADIPTSRPMDAWLDALSEPTGSPGGGAASGVMLGIAASLMRMVAGYTPDEPAVAGSAGRLARVRTDLLEAVEADGVVSARFGAALALDADDPERDERVAQAALDAAASVAELGSLGITLVSDADALAADGNPNLAVDLAVAMEALVAGLSGASVNLRANLKTARAHGASSSLLGSREEDVARLAEARTRIGRISAALSARLE</sequence>
<reference evidence="3" key="1">
    <citation type="submission" date="2019-09" db="EMBL/GenBank/DDBJ databases">
        <title>Whole genome sequencing of Microbacterium maritypicum.</title>
        <authorList>
            <person name="Lenchi N."/>
        </authorList>
    </citation>
    <scope>NUCLEOTIDE SEQUENCE [LARGE SCALE GENOMIC DNA]</scope>
    <source>
        <strain evidence="3">G1</strain>
    </source>
</reference>
<evidence type="ECO:0000313" key="3">
    <source>
        <dbReference type="Proteomes" id="UP000478836"/>
    </source>
</evidence>
<comment type="caution">
    <text evidence="2">The sequence shown here is derived from an EMBL/GenBank/DDBJ whole genome shotgun (WGS) entry which is preliminary data.</text>
</comment>